<dbReference type="Proteomes" id="UP000053268">
    <property type="component" value="Unassembled WGS sequence"/>
</dbReference>
<dbReference type="PANTHER" id="PTHR21879">
    <property type="entry name" value="FI03362P-RELATED-RELATED"/>
    <property type="match status" value="1"/>
</dbReference>
<keyword evidence="3" id="KW-1185">Reference proteome</keyword>
<proteinExistence type="predicted"/>
<organism evidence="2 3">
    <name type="scientific">Papilio xuthus</name>
    <name type="common">Asian swallowtail butterfly</name>
    <dbReference type="NCBI Taxonomy" id="66420"/>
    <lineage>
        <taxon>Eukaryota</taxon>
        <taxon>Metazoa</taxon>
        <taxon>Ecdysozoa</taxon>
        <taxon>Arthropoda</taxon>
        <taxon>Hexapoda</taxon>
        <taxon>Insecta</taxon>
        <taxon>Pterygota</taxon>
        <taxon>Neoptera</taxon>
        <taxon>Endopterygota</taxon>
        <taxon>Lepidoptera</taxon>
        <taxon>Glossata</taxon>
        <taxon>Ditrysia</taxon>
        <taxon>Papilionoidea</taxon>
        <taxon>Papilionidae</taxon>
        <taxon>Papilioninae</taxon>
        <taxon>Papilio</taxon>
    </lineage>
</organism>
<gene>
    <name evidence="2" type="ORF">RR46_12946</name>
</gene>
<dbReference type="Pfam" id="PF07898">
    <property type="entry name" value="DUF1676"/>
    <property type="match status" value="1"/>
</dbReference>
<dbReference type="GO" id="GO:0016020">
    <property type="term" value="C:membrane"/>
    <property type="evidence" value="ECO:0007669"/>
    <property type="project" value="TreeGrafter"/>
</dbReference>
<evidence type="ECO:0008006" key="4">
    <source>
        <dbReference type="Google" id="ProtNLM"/>
    </source>
</evidence>
<feature type="transmembrane region" description="Helical" evidence="1">
    <location>
        <begin position="267"/>
        <end position="287"/>
    </location>
</feature>
<evidence type="ECO:0000256" key="1">
    <source>
        <dbReference type="SAM" id="Phobius"/>
    </source>
</evidence>
<feature type="transmembrane region" description="Helical" evidence="1">
    <location>
        <begin position="293"/>
        <end position="313"/>
    </location>
</feature>
<dbReference type="AlphaFoldDB" id="A0A194PK17"/>
<sequence>MTMLLHPLAESSPGLCAQTKTPVKRKATEERVPASNASGQVLNMLKAQDSEDSKVLNRDIKVECELNAEEGPPDIRYGSFYLQLIEASDRGVSSPRTPRSRLLCALKMKMSSTFRIALVSLICAVVVAGRVHGPRRSRRMDAEDYQNEVDSGRADESSWWQSPEFSMLQKVYDDCSAHKHLTTCLKGKALTALTRAVEQENVQLADGLTLVKQSDAPPAMAEPRFFPGMSAEEKLDTMLRRKFEQLLNTHSVSLDLSTEGRGRGKKVLPYMMLGVLTTVSIVGGMALKTLAVIAGKALIASKVALTIAGIIALRKLFSQEGPAAETTFQVHADGHHRRNLYVVRPVKESALDPYLYKGEQPAPSA</sequence>
<name>A0A194PK17_PAPXU</name>
<keyword evidence="1" id="KW-0812">Transmembrane</keyword>
<dbReference type="PANTHER" id="PTHR21879:SF15">
    <property type="entry name" value="OSIRIS 21"/>
    <property type="match status" value="1"/>
</dbReference>
<dbReference type="InterPro" id="IPR012464">
    <property type="entry name" value="DUF1676"/>
</dbReference>
<keyword evidence="1" id="KW-1133">Transmembrane helix</keyword>
<keyword evidence="1" id="KW-0472">Membrane</keyword>
<feature type="transmembrane region" description="Helical" evidence="1">
    <location>
        <begin position="112"/>
        <end position="131"/>
    </location>
</feature>
<evidence type="ECO:0000313" key="3">
    <source>
        <dbReference type="Proteomes" id="UP000053268"/>
    </source>
</evidence>
<protein>
    <recommendedName>
        <fullName evidence="4">Osiris 21</fullName>
    </recommendedName>
</protein>
<accession>A0A194PK17</accession>
<dbReference type="EMBL" id="KQ459601">
    <property type="protein sequence ID" value="KPI93781.1"/>
    <property type="molecule type" value="Genomic_DNA"/>
</dbReference>
<reference evidence="2 3" key="1">
    <citation type="journal article" date="2015" name="Nat. Commun.">
        <title>Outbred genome sequencing and CRISPR/Cas9 gene editing in butterflies.</title>
        <authorList>
            <person name="Li X."/>
            <person name="Fan D."/>
            <person name="Zhang W."/>
            <person name="Liu G."/>
            <person name="Zhang L."/>
            <person name="Zhao L."/>
            <person name="Fang X."/>
            <person name="Chen L."/>
            <person name="Dong Y."/>
            <person name="Chen Y."/>
            <person name="Ding Y."/>
            <person name="Zhao R."/>
            <person name="Feng M."/>
            <person name="Zhu Y."/>
            <person name="Feng Y."/>
            <person name="Jiang X."/>
            <person name="Zhu D."/>
            <person name="Xiang H."/>
            <person name="Feng X."/>
            <person name="Li S."/>
            <person name="Wang J."/>
            <person name="Zhang G."/>
            <person name="Kronforst M.R."/>
            <person name="Wang W."/>
        </authorList>
    </citation>
    <scope>NUCLEOTIDE SEQUENCE [LARGE SCALE GENOMIC DNA]</scope>
    <source>
        <strain evidence="2">Ya'a_city_454_Px</strain>
        <tissue evidence="2">Whole body</tissue>
    </source>
</reference>
<evidence type="ECO:0000313" key="2">
    <source>
        <dbReference type="EMBL" id="KPI93781.1"/>
    </source>
</evidence>